<accession>A0ABR0MZG5</accession>
<feature type="domain" description="RNase H type-1" evidence="1">
    <location>
        <begin position="26"/>
        <end position="130"/>
    </location>
</feature>
<reference evidence="2 3" key="1">
    <citation type="submission" date="2023-03" db="EMBL/GenBank/DDBJ databases">
        <title>WGS of Gossypium arboreum.</title>
        <authorList>
            <person name="Yu D."/>
        </authorList>
    </citation>
    <scope>NUCLEOTIDE SEQUENCE [LARGE SCALE GENOMIC DNA]</scope>
    <source>
        <tissue evidence="2">Leaf</tissue>
    </source>
</reference>
<dbReference type="Pfam" id="PF13456">
    <property type="entry name" value="RVT_3"/>
    <property type="match status" value="1"/>
</dbReference>
<dbReference type="InterPro" id="IPR053151">
    <property type="entry name" value="RNase_H-like"/>
</dbReference>
<gene>
    <name evidence="2" type="ORF">PVK06_038192</name>
</gene>
<dbReference type="EMBL" id="JARKNE010000011">
    <property type="protein sequence ID" value="KAK5783679.1"/>
    <property type="molecule type" value="Genomic_DNA"/>
</dbReference>
<dbReference type="InterPro" id="IPR036397">
    <property type="entry name" value="RNaseH_sf"/>
</dbReference>
<dbReference type="Gene3D" id="3.30.420.10">
    <property type="entry name" value="Ribonuclease H-like superfamily/Ribonuclease H"/>
    <property type="match status" value="1"/>
</dbReference>
<proteinExistence type="predicted"/>
<name>A0ABR0MZG5_GOSAR</name>
<evidence type="ECO:0000259" key="1">
    <source>
        <dbReference type="Pfam" id="PF13456"/>
    </source>
</evidence>
<evidence type="ECO:0000313" key="2">
    <source>
        <dbReference type="EMBL" id="KAK5783679.1"/>
    </source>
</evidence>
<comment type="caution">
    <text evidence="2">The sequence shown here is derived from an EMBL/GenBank/DDBJ whole genome shotgun (WGS) entry which is preliminary data.</text>
</comment>
<dbReference type="PANTHER" id="PTHR47723">
    <property type="entry name" value="OS05G0353850 PROTEIN"/>
    <property type="match status" value="1"/>
</dbReference>
<dbReference type="InterPro" id="IPR002156">
    <property type="entry name" value="RNaseH_domain"/>
</dbReference>
<keyword evidence="3" id="KW-1185">Reference proteome</keyword>
<dbReference type="InterPro" id="IPR044730">
    <property type="entry name" value="RNase_H-like_dom_plant"/>
</dbReference>
<organism evidence="2 3">
    <name type="scientific">Gossypium arboreum</name>
    <name type="common">Tree cotton</name>
    <name type="synonym">Gossypium nanking</name>
    <dbReference type="NCBI Taxonomy" id="29729"/>
    <lineage>
        <taxon>Eukaryota</taxon>
        <taxon>Viridiplantae</taxon>
        <taxon>Streptophyta</taxon>
        <taxon>Embryophyta</taxon>
        <taxon>Tracheophyta</taxon>
        <taxon>Spermatophyta</taxon>
        <taxon>Magnoliopsida</taxon>
        <taxon>eudicotyledons</taxon>
        <taxon>Gunneridae</taxon>
        <taxon>Pentapetalae</taxon>
        <taxon>rosids</taxon>
        <taxon>malvids</taxon>
        <taxon>Malvales</taxon>
        <taxon>Malvaceae</taxon>
        <taxon>Malvoideae</taxon>
        <taxon>Gossypium</taxon>
    </lineage>
</organism>
<dbReference type="Proteomes" id="UP001358586">
    <property type="component" value="Chromosome 11"/>
</dbReference>
<dbReference type="CDD" id="cd06222">
    <property type="entry name" value="RNase_H_like"/>
    <property type="match status" value="1"/>
</dbReference>
<evidence type="ECO:0000313" key="3">
    <source>
        <dbReference type="Proteomes" id="UP001358586"/>
    </source>
</evidence>
<protein>
    <recommendedName>
        <fullName evidence="1">RNase H type-1 domain-containing protein</fullName>
    </recommendedName>
</protein>
<dbReference type="PANTHER" id="PTHR47723:SF19">
    <property type="entry name" value="POLYNUCLEOTIDYL TRANSFERASE, RIBONUCLEASE H-LIKE SUPERFAMILY PROTEIN"/>
    <property type="match status" value="1"/>
</dbReference>
<dbReference type="InterPro" id="IPR012337">
    <property type="entry name" value="RNaseH-like_sf"/>
</dbReference>
<dbReference type="SUPFAM" id="SSF53098">
    <property type="entry name" value="Ribonuclease H-like"/>
    <property type="match status" value="1"/>
</dbReference>
<sequence length="166" mass="18531">MNTFNDKSVYLFINGVVDRGFGNIIAGGVLQNQNGNGILGYNHYLGKCSTFEAELWGVLDGILILRSKGFTKAMIHIDNLEVARALHDGMLVDADITMLKRVQRIMRTDGQWSIRYILGENNLVADTLVKLSLEWESRLQIYDKAPNEVLDVLNKEQASGAFVSLV</sequence>